<sequence>MVRQTDHAMLGPLVTGDSEMDDSEADRASIMAVIRAETEAWLQRDFEALASHWVQSPQTRRMEAFASLGVRVDEGWDPIAARIKKIVERFPEKYAFDGRVRWEKVNIVVDGNMAWMTFDQIGSDTGEDRKRQLRILHRIDGAWKISCMVMLESSVEEASCPLIEVDADARILWTNRLARERMRGHPGLVAAAGRLRARRRDRDVALREAMRLAFHELQGQRPLNIAPKQAWSVTLGEDEAGIPLYCWVLPEDGKTLVSFDDAETVVRRIASAREIFSLSPAQTRLARLIVDGHDLAAASDQLGVSVNTLRTQLQRIFDKTGVRSQAALVRALLSAGAPNK</sequence>
<dbReference type="InterPro" id="IPR000792">
    <property type="entry name" value="Tscrpt_reg_LuxR_C"/>
</dbReference>
<dbReference type="InterPro" id="IPR016032">
    <property type="entry name" value="Sig_transdc_resp-reg_C-effctor"/>
</dbReference>
<evidence type="ECO:0000259" key="2">
    <source>
        <dbReference type="PROSITE" id="PS50043"/>
    </source>
</evidence>
<dbReference type="SUPFAM" id="SSF46894">
    <property type="entry name" value="C-terminal effector domain of the bipartite response regulators"/>
    <property type="match status" value="1"/>
</dbReference>
<gene>
    <name evidence="3" type="ORF">EFQ99_10605</name>
</gene>
<feature type="domain" description="HTH luxR-type" evidence="2">
    <location>
        <begin position="271"/>
        <end position="336"/>
    </location>
</feature>
<dbReference type="Proteomes" id="UP000278823">
    <property type="component" value="Unassembled WGS sequence"/>
</dbReference>
<dbReference type="GO" id="GO:0003677">
    <property type="term" value="F:DNA binding"/>
    <property type="evidence" value="ECO:0007669"/>
    <property type="project" value="InterPro"/>
</dbReference>
<comment type="caution">
    <text evidence="3">The sequence shown here is derived from an EMBL/GenBank/DDBJ whole genome shotgun (WGS) entry which is preliminary data.</text>
</comment>
<accession>A0A432PMF3</accession>
<feature type="region of interest" description="Disordered" evidence="1">
    <location>
        <begin position="1"/>
        <end position="22"/>
    </location>
</feature>
<name>A0A432PMF3_9HYPH</name>
<reference evidence="4" key="1">
    <citation type="submission" date="2018-11" db="EMBL/GenBank/DDBJ databases">
        <title>Rhizobium chutanense sp. nov., isolated from root nodules of Phaseolus vulgaris in China.</title>
        <authorList>
            <person name="Huo Y."/>
        </authorList>
    </citation>
    <scope>NUCLEOTIDE SEQUENCE [LARGE SCALE GENOMIC DNA]</scope>
    <source>
        <strain evidence="4">CCBAU 65647</strain>
    </source>
</reference>
<organism evidence="3 4">
    <name type="scientific">Rhizobium vallis</name>
    <dbReference type="NCBI Taxonomy" id="634290"/>
    <lineage>
        <taxon>Bacteria</taxon>
        <taxon>Pseudomonadati</taxon>
        <taxon>Pseudomonadota</taxon>
        <taxon>Alphaproteobacteria</taxon>
        <taxon>Hyphomicrobiales</taxon>
        <taxon>Rhizobiaceae</taxon>
        <taxon>Rhizobium/Agrobacterium group</taxon>
        <taxon>Rhizobium</taxon>
    </lineage>
</organism>
<dbReference type="AlphaFoldDB" id="A0A432PMF3"/>
<dbReference type="OrthoDB" id="5497412at2"/>
<evidence type="ECO:0000313" key="3">
    <source>
        <dbReference type="EMBL" id="RUM25216.1"/>
    </source>
</evidence>
<evidence type="ECO:0000256" key="1">
    <source>
        <dbReference type="SAM" id="MobiDB-lite"/>
    </source>
</evidence>
<protein>
    <submittedName>
        <fullName evidence="3">LuxR family transcriptional regulator</fullName>
    </submittedName>
</protein>
<dbReference type="RefSeq" id="WP_126920999.1">
    <property type="nucleotide sequence ID" value="NZ_ML133688.1"/>
</dbReference>
<dbReference type="Gene3D" id="3.10.450.50">
    <property type="match status" value="1"/>
</dbReference>
<dbReference type="Gene3D" id="1.10.10.10">
    <property type="entry name" value="Winged helix-like DNA-binding domain superfamily/Winged helix DNA-binding domain"/>
    <property type="match status" value="1"/>
</dbReference>
<keyword evidence="4" id="KW-1185">Reference proteome</keyword>
<dbReference type="PROSITE" id="PS50043">
    <property type="entry name" value="HTH_LUXR_2"/>
    <property type="match status" value="1"/>
</dbReference>
<dbReference type="InterPro" id="IPR032710">
    <property type="entry name" value="NTF2-like_dom_sf"/>
</dbReference>
<evidence type="ECO:0000313" key="4">
    <source>
        <dbReference type="Proteomes" id="UP000278823"/>
    </source>
</evidence>
<dbReference type="SMART" id="SM00421">
    <property type="entry name" value="HTH_LUXR"/>
    <property type="match status" value="1"/>
</dbReference>
<dbReference type="GO" id="GO:0006355">
    <property type="term" value="P:regulation of DNA-templated transcription"/>
    <property type="evidence" value="ECO:0007669"/>
    <property type="project" value="InterPro"/>
</dbReference>
<dbReference type="EMBL" id="RJTH01000003">
    <property type="protein sequence ID" value="RUM25216.1"/>
    <property type="molecule type" value="Genomic_DNA"/>
</dbReference>
<dbReference type="SUPFAM" id="SSF54427">
    <property type="entry name" value="NTF2-like"/>
    <property type="match status" value="1"/>
</dbReference>
<proteinExistence type="predicted"/>
<dbReference type="InterPro" id="IPR036388">
    <property type="entry name" value="WH-like_DNA-bd_sf"/>
</dbReference>